<comment type="similarity">
    <text evidence="1">Belongs to the bacterial solute-binding protein ModA family.</text>
</comment>
<dbReference type="PANTHER" id="PTHR30632:SF17">
    <property type="entry name" value="MOLYBDATE-BINDING PROTEIN MODA"/>
    <property type="match status" value="1"/>
</dbReference>
<evidence type="ECO:0000256" key="2">
    <source>
        <dbReference type="ARBA" id="ARBA00022505"/>
    </source>
</evidence>
<feature type="binding site" evidence="6">
    <location>
        <position position="200"/>
    </location>
    <ligand>
        <name>molybdate</name>
        <dbReference type="ChEBI" id="CHEBI:36264"/>
    </ligand>
</feature>
<feature type="binding site" evidence="6">
    <location>
        <position position="173"/>
    </location>
    <ligand>
        <name>molybdate</name>
        <dbReference type="ChEBI" id="CHEBI:36264"/>
    </ligand>
</feature>
<evidence type="ECO:0000256" key="4">
    <source>
        <dbReference type="ARBA" id="ARBA00022729"/>
    </source>
</evidence>
<organism evidence="7 8">
    <name type="scientific">Paracoccus saliphilus</name>
    <dbReference type="NCBI Taxonomy" id="405559"/>
    <lineage>
        <taxon>Bacteria</taxon>
        <taxon>Pseudomonadati</taxon>
        <taxon>Pseudomonadota</taxon>
        <taxon>Alphaproteobacteria</taxon>
        <taxon>Rhodobacterales</taxon>
        <taxon>Paracoccaceae</taxon>
        <taxon>Paracoccus</taxon>
    </lineage>
</organism>
<reference evidence="7 8" key="1">
    <citation type="submission" date="2017-01" db="EMBL/GenBank/DDBJ databases">
        <authorList>
            <person name="Varghese N."/>
            <person name="Submissions S."/>
        </authorList>
    </citation>
    <scope>NUCLEOTIDE SEQUENCE [LARGE SCALE GENOMIC DNA]</scope>
    <source>
        <strain evidence="7 8">DSM 18447</strain>
    </source>
</reference>
<dbReference type="PANTHER" id="PTHR30632">
    <property type="entry name" value="MOLYBDATE-BINDING PERIPLASMIC PROTEIN"/>
    <property type="match status" value="1"/>
</dbReference>
<keyword evidence="3 6" id="KW-0479">Metal-binding</keyword>
<dbReference type="InterPro" id="IPR005950">
    <property type="entry name" value="ModA"/>
</dbReference>
<dbReference type="InterPro" id="IPR050682">
    <property type="entry name" value="ModA/WtpA"/>
</dbReference>
<keyword evidence="4" id="KW-0732">Signal</keyword>
<accession>A0AA45W7M8</accession>
<dbReference type="SUPFAM" id="SSF53850">
    <property type="entry name" value="Periplasmic binding protein-like II"/>
    <property type="match status" value="1"/>
</dbReference>
<dbReference type="GO" id="GO:0030973">
    <property type="term" value="F:molybdate ion binding"/>
    <property type="evidence" value="ECO:0007669"/>
    <property type="project" value="TreeGrafter"/>
</dbReference>
<dbReference type="AlphaFoldDB" id="A0AA45W7M8"/>
<comment type="subunit">
    <text evidence="5">The complex is composed of two ATP-binding proteins (ModC), two transmembrane proteins (ModB) and a solute-binding protein (ModA).</text>
</comment>
<dbReference type="Proteomes" id="UP000186216">
    <property type="component" value="Unassembled WGS sequence"/>
</dbReference>
<gene>
    <name evidence="7" type="ORF">SAMN05421772_11939</name>
</gene>
<feature type="binding site" evidence="6">
    <location>
        <position position="87"/>
    </location>
    <ligand>
        <name>molybdate</name>
        <dbReference type="ChEBI" id="CHEBI:36264"/>
    </ligand>
</feature>
<sequence length="282" mass="29742">MSVWKYRLHAGIGQAIYPPKHIEAMDMPMQVLRTFLMPAILLIAAASANAEEVVVFAAASLKNALDEVAEGFAADTGHEVTISYAGSGQLAKQILAGAPADLFVSANVEWMDEVEKAGLLAKDGRKDILGNRLVLIASDPEASKLEEIGPETDLPALLDGGKLAMALVDSVPAGQYGKAALVQLGLWGRVVEDVAQTDNVRTALALVSTGEAPYGIVYASDALADENVTVIGEFPAASHPPIIYPAGLLSDARDKADRQFHDALSDEAAAQVFVRHGFTVPD</sequence>
<dbReference type="PIRSF" id="PIRSF004846">
    <property type="entry name" value="ModA"/>
    <property type="match status" value="1"/>
</dbReference>
<dbReference type="NCBIfam" id="TIGR01256">
    <property type="entry name" value="modA"/>
    <property type="match status" value="1"/>
</dbReference>
<evidence type="ECO:0000313" key="7">
    <source>
        <dbReference type="EMBL" id="SIT11127.1"/>
    </source>
</evidence>
<evidence type="ECO:0000256" key="1">
    <source>
        <dbReference type="ARBA" id="ARBA00009175"/>
    </source>
</evidence>
<protein>
    <submittedName>
        <fullName evidence="7">Molybdate transport system substrate-binding protein</fullName>
    </submittedName>
</protein>
<dbReference type="GO" id="GO:0015689">
    <property type="term" value="P:molybdate ion transport"/>
    <property type="evidence" value="ECO:0007669"/>
    <property type="project" value="InterPro"/>
</dbReference>
<feature type="binding site" evidence="6">
    <location>
        <position position="218"/>
    </location>
    <ligand>
        <name>molybdate</name>
        <dbReference type="ChEBI" id="CHEBI:36264"/>
    </ligand>
</feature>
<evidence type="ECO:0000256" key="3">
    <source>
        <dbReference type="ARBA" id="ARBA00022723"/>
    </source>
</evidence>
<dbReference type="FunFam" id="3.40.190.10:FF:000035">
    <property type="entry name" value="Molybdate ABC transporter substrate-binding protein"/>
    <property type="match status" value="1"/>
</dbReference>
<dbReference type="Gene3D" id="3.40.190.10">
    <property type="entry name" value="Periplasmic binding protein-like II"/>
    <property type="match status" value="2"/>
</dbReference>
<evidence type="ECO:0000313" key="8">
    <source>
        <dbReference type="Proteomes" id="UP000186216"/>
    </source>
</evidence>
<dbReference type="Pfam" id="PF13531">
    <property type="entry name" value="SBP_bac_11"/>
    <property type="match status" value="1"/>
</dbReference>
<dbReference type="EMBL" id="FTOU01000019">
    <property type="protein sequence ID" value="SIT11127.1"/>
    <property type="molecule type" value="Genomic_DNA"/>
</dbReference>
<comment type="caution">
    <text evidence="7">The sequence shown here is derived from an EMBL/GenBank/DDBJ whole genome shotgun (WGS) entry which is preliminary data.</text>
</comment>
<dbReference type="GO" id="GO:0046872">
    <property type="term" value="F:metal ion binding"/>
    <property type="evidence" value="ECO:0007669"/>
    <property type="project" value="UniProtKB-KW"/>
</dbReference>
<feature type="binding site" evidence="6">
    <location>
        <position position="60"/>
    </location>
    <ligand>
        <name>molybdate</name>
        <dbReference type="ChEBI" id="CHEBI:36264"/>
    </ligand>
</feature>
<evidence type="ECO:0000256" key="5">
    <source>
        <dbReference type="ARBA" id="ARBA00062515"/>
    </source>
</evidence>
<proteinExistence type="inferred from homology"/>
<dbReference type="GO" id="GO:1901359">
    <property type="term" value="F:tungstate binding"/>
    <property type="evidence" value="ECO:0007669"/>
    <property type="project" value="UniProtKB-ARBA"/>
</dbReference>
<name>A0AA45W7M8_9RHOB</name>
<dbReference type="GO" id="GO:0030288">
    <property type="term" value="C:outer membrane-bounded periplasmic space"/>
    <property type="evidence" value="ECO:0007669"/>
    <property type="project" value="TreeGrafter"/>
</dbReference>
<keyword evidence="2 6" id="KW-0500">Molybdenum</keyword>
<evidence type="ECO:0000256" key="6">
    <source>
        <dbReference type="PIRSR" id="PIRSR004846-1"/>
    </source>
</evidence>